<feature type="transmembrane region" description="Helical" evidence="9">
    <location>
        <begin position="354"/>
        <end position="379"/>
    </location>
</feature>
<comment type="similarity">
    <text evidence="2">Belongs to the MscS (TC 1.A.23) family.</text>
</comment>
<dbReference type="SUPFAM" id="SSF82861">
    <property type="entry name" value="Mechanosensitive channel protein MscS (YggB), transmembrane region"/>
    <property type="match status" value="1"/>
</dbReference>
<dbReference type="InterPro" id="IPR011066">
    <property type="entry name" value="MscS_channel_C_sf"/>
</dbReference>
<keyword evidence="14" id="KW-1185">Reference proteome</keyword>
<evidence type="ECO:0000256" key="2">
    <source>
        <dbReference type="ARBA" id="ARBA00008017"/>
    </source>
</evidence>
<dbReference type="Gene3D" id="3.30.70.100">
    <property type="match status" value="1"/>
</dbReference>
<name>A0A011QEF5_ACCRE</name>
<evidence type="ECO:0000313" key="13">
    <source>
        <dbReference type="EMBL" id="EXI87727.1"/>
    </source>
</evidence>
<organism evidence="13 14">
    <name type="scientific">Accumulibacter regalis</name>
    <dbReference type="NCBI Taxonomy" id="522306"/>
    <lineage>
        <taxon>Bacteria</taxon>
        <taxon>Pseudomonadati</taxon>
        <taxon>Pseudomonadota</taxon>
        <taxon>Betaproteobacteria</taxon>
        <taxon>Candidatus Accumulibacter</taxon>
    </lineage>
</organism>
<accession>A0A011QEF5</accession>
<dbReference type="PANTHER" id="PTHR30347:SF1">
    <property type="entry name" value="MECHANOSENSITIVE CHANNEL MSCK"/>
    <property type="match status" value="1"/>
</dbReference>
<keyword evidence="4 9" id="KW-0812">Transmembrane</keyword>
<evidence type="ECO:0000256" key="9">
    <source>
        <dbReference type="SAM" id="Phobius"/>
    </source>
</evidence>
<dbReference type="InterPro" id="IPR023408">
    <property type="entry name" value="MscS_beta-dom_sf"/>
</dbReference>
<evidence type="ECO:0000256" key="5">
    <source>
        <dbReference type="ARBA" id="ARBA00022989"/>
    </source>
</evidence>
<dbReference type="PROSITE" id="PS01246">
    <property type="entry name" value="UPF0003"/>
    <property type="match status" value="1"/>
</dbReference>
<feature type="transmembrane region" description="Helical" evidence="9">
    <location>
        <begin position="583"/>
        <end position="600"/>
    </location>
</feature>
<dbReference type="SUPFAM" id="SSF82689">
    <property type="entry name" value="Mechanosensitive channel protein MscS (YggB), C-terminal domain"/>
    <property type="match status" value="1"/>
</dbReference>
<protein>
    <submittedName>
        <fullName evidence="13">Potassium efflux system KefA</fullName>
    </submittedName>
</protein>
<feature type="domain" description="Mechanosensitive ion channel MscS" evidence="10">
    <location>
        <begin position="720"/>
        <end position="785"/>
    </location>
</feature>
<dbReference type="GO" id="GO:0008381">
    <property type="term" value="F:mechanosensitive monoatomic ion channel activity"/>
    <property type="evidence" value="ECO:0007669"/>
    <property type="project" value="UniProtKB-ARBA"/>
</dbReference>
<feature type="compositionally biased region" description="Low complexity" evidence="8">
    <location>
        <begin position="908"/>
        <end position="920"/>
    </location>
</feature>
<comment type="caution">
    <text evidence="13">The sequence shown here is derived from an EMBL/GenBank/DDBJ whole genome shotgun (WGS) entry which is preliminary data.</text>
</comment>
<feature type="transmembrane region" description="Helical" evidence="9">
    <location>
        <begin position="316"/>
        <end position="342"/>
    </location>
</feature>
<evidence type="ECO:0000259" key="11">
    <source>
        <dbReference type="Pfam" id="PF12794"/>
    </source>
</evidence>
<dbReference type="InterPro" id="IPR006685">
    <property type="entry name" value="MscS_channel_2nd"/>
</dbReference>
<dbReference type="InterPro" id="IPR011014">
    <property type="entry name" value="MscS_channel_TM-2"/>
</dbReference>
<keyword evidence="6 9" id="KW-0472">Membrane</keyword>
<feature type="transmembrane region" description="Helical" evidence="9">
    <location>
        <begin position="433"/>
        <end position="454"/>
    </location>
</feature>
<evidence type="ECO:0000259" key="10">
    <source>
        <dbReference type="Pfam" id="PF00924"/>
    </source>
</evidence>
<keyword evidence="7" id="KW-0175">Coiled coil</keyword>
<evidence type="ECO:0000256" key="3">
    <source>
        <dbReference type="ARBA" id="ARBA00022475"/>
    </source>
</evidence>
<dbReference type="Gene3D" id="2.30.30.60">
    <property type="match status" value="1"/>
</dbReference>
<keyword evidence="3" id="KW-1003">Cell membrane</keyword>
<evidence type="ECO:0000256" key="6">
    <source>
        <dbReference type="ARBA" id="ARBA00023136"/>
    </source>
</evidence>
<feature type="domain" description="Mechanosensitive ion channel MscS C-terminal" evidence="12">
    <location>
        <begin position="795"/>
        <end position="876"/>
    </location>
</feature>
<dbReference type="InterPro" id="IPR049278">
    <property type="entry name" value="MS_channel_C"/>
</dbReference>
<evidence type="ECO:0000256" key="4">
    <source>
        <dbReference type="ARBA" id="ARBA00022692"/>
    </source>
</evidence>
<evidence type="ECO:0000256" key="1">
    <source>
        <dbReference type="ARBA" id="ARBA00004651"/>
    </source>
</evidence>
<proteinExistence type="inferred from homology"/>
<feature type="coiled-coil region" evidence="7">
    <location>
        <begin position="66"/>
        <end position="100"/>
    </location>
</feature>
<gene>
    <name evidence="13" type="primary">kefA_3</name>
    <name evidence="13" type="ORF">AW11_02392</name>
</gene>
<evidence type="ECO:0000259" key="12">
    <source>
        <dbReference type="Pfam" id="PF21082"/>
    </source>
</evidence>
<comment type="subcellular location">
    <subcellularLocation>
        <location evidence="1">Cell membrane</location>
        <topology evidence="1">Multi-pass membrane protein</topology>
    </subcellularLocation>
</comment>
<dbReference type="Pfam" id="PF21082">
    <property type="entry name" value="MS_channel_3rd"/>
    <property type="match status" value="1"/>
</dbReference>
<evidence type="ECO:0000313" key="14">
    <source>
        <dbReference type="Proteomes" id="UP000022141"/>
    </source>
</evidence>
<dbReference type="Gene3D" id="1.10.287.1260">
    <property type="match status" value="1"/>
</dbReference>
<feature type="domain" description="Mechanosensitive ion channel inner membrane" evidence="11">
    <location>
        <begin position="282"/>
        <end position="616"/>
    </location>
</feature>
<feature type="transmembrane region" description="Helical" evidence="9">
    <location>
        <begin position="706"/>
        <end position="731"/>
    </location>
</feature>
<dbReference type="STRING" id="1454004.AW11_02392"/>
<feature type="transmembrane region" description="Helical" evidence="9">
    <location>
        <begin position="505"/>
        <end position="530"/>
    </location>
</feature>
<dbReference type="InterPro" id="IPR006686">
    <property type="entry name" value="MscS_channel_CS"/>
</dbReference>
<dbReference type="EMBL" id="JEMY01000032">
    <property type="protein sequence ID" value="EXI87727.1"/>
    <property type="molecule type" value="Genomic_DNA"/>
</dbReference>
<feature type="transmembrane region" description="Helical" evidence="9">
    <location>
        <begin position="406"/>
        <end position="427"/>
    </location>
</feature>
<feature type="transmembrane region" description="Helical" evidence="9">
    <location>
        <begin position="636"/>
        <end position="661"/>
    </location>
</feature>
<dbReference type="InterPro" id="IPR010920">
    <property type="entry name" value="LSM_dom_sf"/>
</dbReference>
<dbReference type="Pfam" id="PF00924">
    <property type="entry name" value="MS_channel_2nd"/>
    <property type="match status" value="1"/>
</dbReference>
<dbReference type="Pfam" id="PF12794">
    <property type="entry name" value="MscS_TM"/>
    <property type="match status" value="1"/>
</dbReference>
<reference evidence="13" key="1">
    <citation type="submission" date="2014-02" db="EMBL/GenBank/DDBJ databases">
        <title>Expanding our view of genomic diversity in Candidatus Accumulibacter clades.</title>
        <authorList>
            <person name="Skennerton C.T."/>
            <person name="Barr J.J."/>
            <person name="Slater F.R."/>
            <person name="Bond P.L."/>
            <person name="Tyson G.W."/>
        </authorList>
    </citation>
    <scope>NUCLEOTIDE SEQUENCE [LARGE SCALE GENOMIC DNA]</scope>
</reference>
<dbReference type="GO" id="GO:0005886">
    <property type="term" value="C:plasma membrane"/>
    <property type="evidence" value="ECO:0007669"/>
    <property type="project" value="UniProtKB-SubCell"/>
</dbReference>
<feature type="transmembrane region" description="Helical" evidence="9">
    <location>
        <begin position="681"/>
        <end position="700"/>
    </location>
</feature>
<dbReference type="InterPro" id="IPR052702">
    <property type="entry name" value="MscS-like_channel"/>
</dbReference>
<feature type="region of interest" description="Disordered" evidence="8">
    <location>
        <begin position="898"/>
        <end position="920"/>
    </location>
</feature>
<sequence>MTEPCLARRGASERRFGESIKRLAFAVSFRFFLALLLALPVRAEVAPQPDLTRAIVAENARLVREIAAGTAALEQARSDLRQLRSRRSELDQRMQRIERHAQVNALGQLFAQAVIEQLSRLPSSEGFENDRRQRLDRLEAASDATLRAERALDELADMETATVMRFAASKPPLPDALWPQFEAAARPLLGEQRTLLTGLDEQQGQLLQALQASDAAALELAQRTQAVRAELTRLLFWVPARPSLQTVGEFSRSWAWMTSLANWRAAAVSLAEELASRPFWPVLALLLAVTLLFARARLQAQLVVLAPADANSDRYWIGYTVTALAITLALALPGPLLMWTAATLLAASLDAEPFALALGAALAATGKLLLALSALAWLLDRRGVAGGHFGWDESLLGFTRHALRRFSLLFVPLLLVVTLNGLDHAPFANRESIGRMSFSFAMLVFAAFLVRLLRRRSPLIQRLYARAPRSWAVRLYALWFSAAVAVPLAIAGLSAAGYFVAAGYFFGHTLMSLFLILGAVALYGLIALWVQVERRRLRRHQAREALRQAREAAAETGEDGSEVAEPAPARLDIAAISEQTRSLLDLFITLLLLGGIWEVWKGGLPALSVIGDYVLWTYHATVDGTATTLPLTVGNLFMAIVVGVVTVVAVRNVGALLDIVLLQRFEVQADATYAIKIITRYVLAAVGMVSALSIVGIGWADVHWLIAAMGVGLGFGLQEIVANFVSGLIVLAERPIRIGDIVTVGEVTGTVARIRARATAVVDFDGKEVIIPNKAFITGSVVNWTLSNQTTRLLLKVGVAYGSDIALVQRVLLEAVRANADVLADPSPSVFFMGFGDSSLDFEIRAFVGSFDKRLRVQHELNVAMEAVLREQGVEIPFPQRDLHVRSAPALVGLQESVQGQGDGLPTAPAQAMPSASPSA</sequence>
<feature type="transmembrane region" description="Helical" evidence="9">
    <location>
        <begin position="475"/>
        <end position="499"/>
    </location>
</feature>
<dbReference type="Proteomes" id="UP000022141">
    <property type="component" value="Unassembled WGS sequence"/>
</dbReference>
<dbReference type="InterPro" id="IPR025692">
    <property type="entry name" value="MscS_IM_dom1"/>
</dbReference>
<keyword evidence="5 9" id="KW-1133">Transmembrane helix</keyword>
<evidence type="ECO:0000256" key="8">
    <source>
        <dbReference type="SAM" id="MobiDB-lite"/>
    </source>
</evidence>
<dbReference type="AlphaFoldDB" id="A0A011QEF5"/>
<feature type="transmembrane region" description="Helical" evidence="9">
    <location>
        <begin position="279"/>
        <end position="296"/>
    </location>
</feature>
<dbReference type="SUPFAM" id="SSF50182">
    <property type="entry name" value="Sm-like ribonucleoproteins"/>
    <property type="match status" value="1"/>
</dbReference>
<evidence type="ECO:0000256" key="7">
    <source>
        <dbReference type="SAM" id="Coils"/>
    </source>
</evidence>
<dbReference type="eggNOG" id="COG3264">
    <property type="taxonomic scope" value="Bacteria"/>
</dbReference>
<dbReference type="PANTHER" id="PTHR30347">
    <property type="entry name" value="POTASSIUM CHANNEL RELATED"/>
    <property type="match status" value="1"/>
</dbReference>
<dbReference type="PATRIC" id="fig|1454004.3.peg.2472"/>